<comment type="subcellular location">
    <subcellularLocation>
        <location evidence="2">Cytoplasm</location>
    </subcellularLocation>
</comment>
<dbReference type="GO" id="GO:0005737">
    <property type="term" value="C:cytoplasm"/>
    <property type="evidence" value="ECO:0007669"/>
    <property type="project" value="UniProtKB-SubCell"/>
</dbReference>
<evidence type="ECO:0000256" key="7">
    <source>
        <dbReference type="ARBA" id="ARBA00022801"/>
    </source>
</evidence>
<evidence type="ECO:0000256" key="6">
    <source>
        <dbReference type="ARBA" id="ARBA00022490"/>
    </source>
</evidence>
<name>A0A1D1ZWX2_AUXPR</name>
<evidence type="ECO:0000259" key="10">
    <source>
        <dbReference type="Pfam" id="PF19283"/>
    </source>
</evidence>
<comment type="catalytic activity">
    <reaction evidence="1">
        <text>Cleavage of an N-acetyl or N-formyl amino acid from the N-terminus of a polypeptide.</text>
        <dbReference type="EC" id="3.4.19.1"/>
    </reaction>
</comment>
<keyword evidence="7" id="KW-0378">Hydrolase</keyword>
<evidence type="ECO:0000256" key="8">
    <source>
        <dbReference type="SAM" id="MobiDB-lite"/>
    </source>
</evidence>
<dbReference type="SUPFAM" id="SSF53474">
    <property type="entry name" value="alpha/beta-Hydrolases"/>
    <property type="match status" value="1"/>
</dbReference>
<dbReference type="Pfam" id="PF19283">
    <property type="entry name" value="APEH_N"/>
    <property type="match status" value="1"/>
</dbReference>
<evidence type="ECO:0000256" key="2">
    <source>
        <dbReference type="ARBA" id="ARBA00004496"/>
    </source>
</evidence>
<dbReference type="Pfam" id="PF00326">
    <property type="entry name" value="Peptidase_S9"/>
    <property type="match status" value="1"/>
</dbReference>
<accession>A0A1D1ZWX2</accession>
<feature type="domain" description="Peptidase S9 prolyl oligopeptidase catalytic" evidence="9">
    <location>
        <begin position="560"/>
        <end position="773"/>
    </location>
</feature>
<evidence type="ECO:0000256" key="4">
    <source>
        <dbReference type="ARBA" id="ARBA00011881"/>
    </source>
</evidence>
<feature type="region of interest" description="Disordered" evidence="8">
    <location>
        <begin position="111"/>
        <end position="147"/>
    </location>
</feature>
<dbReference type="PANTHER" id="PTHR42776">
    <property type="entry name" value="SERINE PEPTIDASE S9 FAMILY MEMBER"/>
    <property type="match status" value="1"/>
</dbReference>
<evidence type="ECO:0000256" key="3">
    <source>
        <dbReference type="ARBA" id="ARBA00010040"/>
    </source>
</evidence>
<dbReference type="InterPro" id="IPR045550">
    <property type="entry name" value="AARE_N"/>
</dbReference>
<comment type="subunit">
    <text evidence="4">Homotetramer.</text>
</comment>
<dbReference type="EMBL" id="GDKF01007387">
    <property type="protein sequence ID" value="JAT71235.1"/>
    <property type="molecule type" value="Transcribed_RNA"/>
</dbReference>
<reference evidence="11" key="1">
    <citation type="submission" date="2015-08" db="EMBL/GenBank/DDBJ databases">
        <authorList>
            <person name="Babu N.S."/>
            <person name="Beckwith C.J."/>
            <person name="Beseler K.G."/>
            <person name="Brison A."/>
            <person name="Carone J.V."/>
            <person name="Caskin T.P."/>
            <person name="Diamond M."/>
            <person name="Durham M.E."/>
            <person name="Foxe J.M."/>
            <person name="Go M."/>
            <person name="Henderson B.A."/>
            <person name="Jones I.B."/>
            <person name="McGettigan J.A."/>
            <person name="Micheletti S.J."/>
            <person name="Nasrallah M.E."/>
            <person name="Ortiz D."/>
            <person name="Piller C.R."/>
            <person name="Privatt S.R."/>
            <person name="Schneider S.L."/>
            <person name="Sharp S."/>
            <person name="Smith T.C."/>
            <person name="Stanton J.D."/>
            <person name="Ullery H.E."/>
            <person name="Wilson R.J."/>
            <person name="Serrano M.G."/>
            <person name="Buck G."/>
            <person name="Lee V."/>
            <person name="Wang Y."/>
            <person name="Carvalho R."/>
            <person name="Voegtly L."/>
            <person name="Shi R."/>
            <person name="Duckworth R."/>
            <person name="Johnson A."/>
            <person name="Loviza R."/>
            <person name="Walstead R."/>
            <person name="Shah Z."/>
            <person name="Kiflezghi M."/>
            <person name="Wade K."/>
            <person name="Ball S.L."/>
            <person name="Bradley K.W."/>
            <person name="Asai D.J."/>
            <person name="Bowman C.A."/>
            <person name="Russell D.A."/>
            <person name="Pope W.H."/>
            <person name="Jacobs-Sera D."/>
            <person name="Hendrix R.W."/>
            <person name="Hatfull G.F."/>
        </authorList>
    </citation>
    <scope>NUCLEOTIDE SEQUENCE</scope>
</reference>
<gene>
    <name evidence="11" type="ORF">g.14825</name>
</gene>
<dbReference type="GO" id="GO:0004252">
    <property type="term" value="F:serine-type endopeptidase activity"/>
    <property type="evidence" value="ECO:0007669"/>
    <property type="project" value="TreeGrafter"/>
</dbReference>
<proteinExistence type="inferred from homology"/>
<evidence type="ECO:0000256" key="5">
    <source>
        <dbReference type="ARBA" id="ARBA00012917"/>
    </source>
</evidence>
<comment type="similarity">
    <text evidence="3">Belongs to the peptidase S9C family.</text>
</comment>
<dbReference type="InterPro" id="IPR001375">
    <property type="entry name" value="Peptidase_S9_cat"/>
</dbReference>
<dbReference type="AlphaFoldDB" id="A0A1D1ZWX2"/>
<evidence type="ECO:0000313" key="11">
    <source>
        <dbReference type="EMBL" id="JAT71235.1"/>
    </source>
</evidence>
<feature type="non-terminal residue" evidence="11">
    <location>
        <position position="1"/>
    </location>
</feature>
<dbReference type="InterPro" id="IPR029058">
    <property type="entry name" value="AB_hydrolase_fold"/>
</dbReference>
<dbReference type="PANTHER" id="PTHR42776:SF4">
    <property type="entry name" value="ACYLAMINO-ACID-RELEASING ENZYME"/>
    <property type="match status" value="1"/>
</dbReference>
<dbReference type="EC" id="3.4.19.1" evidence="5"/>
<dbReference type="GO" id="GO:0006508">
    <property type="term" value="P:proteolysis"/>
    <property type="evidence" value="ECO:0007669"/>
    <property type="project" value="InterPro"/>
</dbReference>
<feature type="domain" description="Acylamino-acid-releasing enzyme N-terminal" evidence="10">
    <location>
        <begin position="19"/>
        <end position="442"/>
    </location>
</feature>
<sequence>RLSEAGLEAGAPAAATPAAEMHGALACWASPSGRRRVLVRAGAGAGGSAAAGGAAPGTILEVWGPLRLERVVSVPEVVHGSVFADPWFGGAGPSWSPDERSLVYVAEAPAPPPGPAWGGARDGRKESESAGPAAWHGVGPTRDDWGERYTGRRSPSLFVLDTGSWSVARVAAGDADAYSMGQPVWTPRGDGIVFVRWPHAPDNFPGLTQRLGIVYCFNRPCHLALAPWLQVGAGARDEAAIEGAPLEAGFQGAAEAPAGGSYPAATLLTPGMSSAFSPRFSPDGGTLVFLSQAAAVESGAHAASASLHALTWCGAGPAPGPPHMLVGVEAGAPPAGPDPYAAFPGLYSGLIPAQPWVDADTLLLTSQWRSTTAVLAVSLSARSVQRVSPPPGPDHASWSLLAADAGWAVATCSSLHQPPSPYVAHLGRGEALGPTSWAHLDLGDAEDDAVPPELAATLRTLRTTVVCPEPGDDGADGSGPTWEALLLHAAGDGAPESASTPTPGEPPANIDQPTSADHAATTADHMISTGSSDSTPRPLLLMPHGGPHSAFSSEFSPVLGALCALGHDVLLVNYRGSTGFGEASLQALPGRVGELDVGDCLAALRRARALGAGAGAGAAVVGGSHGGFLAGHLLGQAPGDFFAGVLRNPVLDLGLMVQLSDIPDWCYVEAWGAEGARRARVKPLSEDLDRFHAVSPIAHVDKVTAPMLFLLGGKDRRVPLRDAQQYANALRVLRGEAGPATKILVFPEDNHALDSPQTEFEQWITALEWLQRHGPGSTTM</sequence>
<organism evidence="11">
    <name type="scientific">Auxenochlorella protothecoides</name>
    <name type="common">Green microalga</name>
    <name type="synonym">Chlorella protothecoides</name>
    <dbReference type="NCBI Taxonomy" id="3075"/>
    <lineage>
        <taxon>Eukaryota</taxon>
        <taxon>Viridiplantae</taxon>
        <taxon>Chlorophyta</taxon>
        <taxon>core chlorophytes</taxon>
        <taxon>Trebouxiophyceae</taxon>
        <taxon>Chlorellales</taxon>
        <taxon>Chlorellaceae</taxon>
        <taxon>Auxenochlorella</taxon>
    </lineage>
</organism>
<dbReference type="SUPFAM" id="SSF82171">
    <property type="entry name" value="DPP6 N-terminal domain-like"/>
    <property type="match status" value="1"/>
</dbReference>
<dbReference type="GO" id="GO:0008242">
    <property type="term" value="F:omega peptidase activity"/>
    <property type="evidence" value="ECO:0007669"/>
    <property type="project" value="UniProtKB-EC"/>
</dbReference>
<evidence type="ECO:0000256" key="1">
    <source>
        <dbReference type="ARBA" id="ARBA00000721"/>
    </source>
</evidence>
<evidence type="ECO:0000259" key="9">
    <source>
        <dbReference type="Pfam" id="PF00326"/>
    </source>
</evidence>
<protein>
    <recommendedName>
        <fullName evidence="5">acylaminoacyl-peptidase</fullName>
        <ecNumber evidence="5">3.4.19.1</ecNumber>
    </recommendedName>
</protein>
<dbReference type="Gene3D" id="3.40.50.1820">
    <property type="entry name" value="alpha/beta hydrolase"/>
    <property type="match status" value="1"/>
</dbReference>
<feature type="region of interest" description="Disordered" evidence="8">
    <location>
        <begin position="492"/>
        <end position="519"/>
    </location>
</feature>
<keyword evidence="6" id="KW-0963">Cytoplasm</keyword>